<protein>
    <submittedName>
        <fullName evidence="1">Uncharacterized protein</fullName>
    </submittedName>
</protein>
<dbReference type="AlphaFoldDB" id="A0A699Z8X3"/>
<evidence type="ECO:0000313" key="1">
    <source>
        <dbReference type="EMBL" id="GFH11992.1"/>
    </source>
</evidence>
<proteinExistence type="predicted"/>
<evidence type="ECO:0000313" key="2">
    <source>
        <dbReference type="Proteomes" id="UP000485058"/>
    </source>
</evidence>
<sequence length="31" mass="3387">MLLLTNTGVKFLVVLDDVAAKDEAINRVGDR</sequence>
<organism evidence="1 2">
    <name type="scientific">Haematococcus lacustris</name>
    <name type="common">Green alga</name>
    <name type="synonym">Haematococcus pluvialis</name>
    <dbReference type="NCBI Taxonomy" id="44745"/>
    <lineage>
        <taxon>Eukaryota</taxon>
        <taxon>Viridiplantae</taxon>
        <taxon>Chlorophyta</taxon>
        <taxon>core chlorophytes</taxon>
        <taxon>Chlorophyceae</taxon>
        <taxon>CS clade</taxon>
        <taxon>Chlamydomonadales</taxon>
        <taxon>Haematococcaceae</taxon>
        <taxon>Haematococcus</taxon>
    </lineage>
</organism>
<reference evidence="1 2" key="1">
    <citation type="submission" date="2020-02" db="EMBL/GenBank/DDBJ databases">
        <title>Draft genome sequence of Haematococcus lacustris strain NIES-144.</title>
        <authorList>
            <person name="Morimoto D."/>
            <person name="Nakagawa S."/>
            <person name="Yoshida T."/>
            <person name="Sawayama S."/>
        </authorList>
    </citation>
    <scope>NUCLEOTIDE SEQUENCE [LARGE SCALE GENOMIC DNA]</scope>
    <source>
        <strain evidence="1 2">NIES-144</strain>
    </source>
</reference>
<gene>
    <name evidence="1" type="ORF">HaLaN_07603</name>
</gene>
<accession>A0A699Z8X3</accession>
<comment type="caution">
    <text evidence="1">The sequence shown here is derived from an EMBL/GenBank/DDBJ whole genome shotgun (WGS) entry which is preliminary data.</text>
</comment>
<keyword evidence="2" id="KW-1185">Reference proteome</keyword>
<dbReference type="Proteomes" id="UP000485058">
    <property type="component" value="Unassembled WGS sequence"/>
</dbReference>
<dbReference type="EMBL" id="BLLF01000456">
    <property type="protein sequence ID" value="GFH11992.1"/>
    <property type="molecule type" value="Genomic_DNA"/>
</dbReference>
<name>A0A699Z8X3_HAELA</name>